<dbReference type="Pfam" id="PF03478">
    <property type="entry name" value="Beta-prop_KIB1-4"/>
    <property type="match status" value="1"/>
</dbReference>
<dbReference type="PANTHER" id="PTHR44586:SF6">
    <property type="entry name" value="OS11G0579600 PROTEIN"/>
    <property type="match status" value="1"/>
</dbReference>
<dbReference type="PANTHER" id="PTHR44586">
    <property type="entry name" value="F-BOX DOMAIN CONTAINING PROTEIN, EXPRESSED"/>
    <property type="match status" value="1"/>
</dbReference>
<dbReference type="Pfam" id="PF12937">
    <property type="entry name" value="F-box-like"/>
    <property type="match status" value="1"/>
</dbReference>
<dbReference type="InterPro" id="IPR036047">
    <property type="entry name" value="F-box-like_dom_sf"/>
</dbReference>
<dbReference type="PROSITE" id="PS50181">
    <property type="entry name" value="FBOX"/>
    <property type="match status" value="1"/>
</dbReference>
<organism evidence="4 5">
    <name type="scientific">Urochloa decumbens</name>
    <dbReference type="NCBI Taxonomy" id="240449"/>
    <lineage>
        <taxon>Eukaryota</taxon>
        <taxon>Viridiplantae</taxon>
        <taxon>Streptophyta</taxon>
        <taxon>Embryophyta</taxon>
        <taxon>Tracheophyta</taxon>
        <taxon>Spermatophyta</taxon>
        <taxon>Magnoliopsida</taxon>
        <taxon>Liliopsida</taxon>
        <taxon>Poales</taxon>
        <taxon>Poaceae</taxon>
        <taxon>PACMAD clade</taxon>
        <taxon>Panicoideae</taxon>
        <taxon>Panicodae</taxon>
        <taxon>Paniceae</taxon>
        <taxon>Melinidinae</taxon>
        <taxon>Urochloa</taxon>
    </lineage>
</organism>
<reference evidence="4" key="1">
    <citation type="submission" date="2024-10" db="EMBL/GenBank/DDBJ databases">
        <authorList>
            <person name="Ryan C."/>
        </authorList>
    </citation>
    <scope>NUCLEOTIDE SEQUENCE [LARGE SCALE GENOMIC DNA]</scope>
</reference>
<gene>
    <name evidence="4" type="ORF">URODEC1_LOCUS86019</name>
</gene>
<dbReference type="Gene3D" id="1.20.1280.50">
    <property type="match status" value="1"/>
</dbReference>
<feature type="region of interest" description="Disordered" evidence="1">
    <location>
        <begin position="283"/>
        <end position="308"/>
    </location>
</feature>
<keyword evidence="2" id="KW-1133">Transmembrane helix</keyword>
<accession>A0ABC9DJM5</accession>
<feature type="transmembrane region" description="Helical" evidence="2">
    <location>
        <begin position="439"/>
        <end position="463"/>
    </location>
</feature>
<keyword evidence="2" id="KW-0472">Membrane</keyword>
<feature type="domain" description="F-box" evidence="3">
    <location>
        <begin position="1"/>
        <end position="33"/>
    </location>
</feature>
<dbReference type="AlphaFoldDB" id="A0ABC9DJM5"/>
<dbReference type="Proteomes" id="UP001497457">
    <property type="component" value="Chromosome 33rd"/>
</dbReference>
<keyword evidence="2" id="KW-0812">Transmembrane</keyword>
<dbReference type="EMBL" id="OZ075143">
    <property type="protein sequence ID" value="CAL5040320.1"/>
    <property type="molecule type" value="Genomic_DNA"/>
</dbReference>
<keyword evidence="5" id="KW-1185">Reference proteome</keyword>
<protein>
    <recommendedName>
        <fullName evidence="3">F-box domain-containing protein</fullName>
    </recommendedName>
</protein>
<evidence type="ECO:0000313" key="5">
    <source>
        <dbReference type="Proteomes" id="UP001497457"/>
    </source>
</evidence>
<evidence type="ECO:0000256" key="2">
    <source>
        <dbReference type="SAM" id="Phobius"/>
    </source>
</evidence>
<evidence type="ECO:0000256" key="1">
    <source>
        <dbReference type="SAM" id="MobiDB-lite"/>
    </source>
</evidence>
<name>A0ABC9DJM5_9POAL</name>
<dbReference type="CDD" id="cd09917">
    <property type="entry name" value="F-box_SF"/>
    <property type="match status" value="1"/>
</dbReference>
<evidence type="ECO:0000259" key="3">
    <source>
        <dbReference type="PROSITE" id="PS50181"/>
    </source>
</evidence>
<dbReference type="InterPro" id="IPR001810">
    <property type="entry name" value="F-box_dom"/>
</dbReference>
<dbReference type="SUPFAM" id="SSF81383">
    <property type="entry name" value="F-box domain"/>
    <property type="match status" value="1"/>
</dbReference>
<sequence>MASGLPEDILLQIFAVLDVPDLVRAGSVCSAWHGAYTSLCSLGCLKQSQTPCLLYTAKSRGQSAAGLYSLAEKKPYTLALPDPPIRSRYFLGSAYGWIITADERSELHLLNPITGDQIALPSVTTFEHVTPIYDKNGTVEEYSSYCALPGPHGPSTYSLSKLREFFFHKAFLSSDPSTGDYIVVVIHNTYYRLSFARSGDDRWTSLPPQCYFADCIFKDGLMYAVNGFGAIHVFDFSEPVVKQKVILEAKRDYIFERVYVVQTPCGDLMQIWSDVDWELEAVSEESEPDPLEEDDSFSEPDLPSDYEPSRHHCTPFKLFKVDLTANKLVEISSLGENVLFIGQNQTVCLNAQEHPQLKANHIYFTDNDEYAVFARKNMIRDIGVLNLCDNSKEKITSPQIWSNWPSPVWITPNLRKMNSDVGGSTEETARAQAPPSSSWTVVFAHGWSVAFVFLLFSLLMSWFM</sequence>
<dbReference type="InterPro" id="IPR005174">
    <property type="entry name" value="KIB1-4_b-propeller"/>
</dbReference>
<evidence type="ECO:0000313" key="4">
    <source>
        <dbReference type="EMBL" id="CAL5040320.1"/>
    </source>
</evidence>
<feature type="compositionally biased region" description="Acidic residues" evidence="1">
    <location>
        <begin position="283"/>
        <end position="304"/>
    </location>
</feature>
<proteinExistence type="predicted"/>